<feature type="transmembrane region" description="Helical" evidence="1">
    <location>
        <begin position="6"/>
        <end position="29"/>
    </location>
</feature>
<evidence type="ECO:0000313" key="2">
    <source>
        <dbReference type="EMBL" id="KYB26818.1"/>
    </source>
</evidence>
<reference evidence="2 3" key="2">
    <citation type="journal article" date="2010" name="Nucleic Acids Res.">
        <title>BeetleBase in 2010: revisions to provide comprehensive genomic information for Tribolium castaneum.</title>
        <authorList>
            <person name="Kim H.S."/>
            <person name="Murphy T."/>
            <person name="Xia J."/>
            <person name="Caragea D."/>
            <person name="Park Y."/>
            <person name="Beeman R.W."/>
            <person name="Lorenzen M.D."/>
            <person name="Butcher S."/>
            <person name="Manak J.R."/>
            <person name="Brown S.J."/>
        </authorList>
    </citation>
    <scope>GENOME REANNOTATION</scope>
    <source>
        <strain evidence="2 3">Georgia GA2</strain>
    </source>
</reference>
<organism evidence="2 3">
    <name type="scientific">Tribolium castaneum</name>
    <name type="common">Red flour beetle</name>
    <dbReference type="NCBI Taxonomy" id="7070"/>
    <lineage>
        <taxon>Eukaryota</taxon>
        <taxon>Metazoa</taxon>
        <taxon>Ecdysozoa</taxon>
        <taxon>Arthropoda</taxon>
        <taxon>Hexapoda</taxon>
        <taxon>Insecta</taxon>
        <taxon>Pterygota</taxon>
        <taxon>Neoptera</taxon>
        <taxon>Endopterygota</taxon>
        <taxon>Coleoptera</taxon>
        <taxon>Polyphaga</taxon>
        <taxon>Cucujiformia</taxon>
        <taxon>Tenebrionidae</taxon>
        <taxon>Tenebrionidae incertae sedis</taxon>
        <taxon>Tribolium</taxon>
    </lineage>
</organism>
<accession>A0A139WFN9</accession>
<gene>
    <name evidence="2" type="primary">AUGUSTUS-3.0.2_34760</name>
    <name evidence="2" type="ORF">TcasGA2_TC034760</name>
</gene>
<dbReference type="InParanoid" id="A0A139WFN9"/>
<keyword evidence="1" id="KW-0472">Membrane</keyword>
<evidence type="ECO:0000256" key="1">
    <source>
        <dbReference type="SAM" id="Phobius"/>
    </source>
</evidence>
<dbReference type="EMBL" id="KQ971351">
    <property type="protein sequence ID" value="KYB26818.1"/>
    <property type="molecule type" value="Genomic_DNA"/>
</dbReference>
<reference evidence="2 3" key="1">
    <citation type="journal article" date="2008" name="Nature">
        <title>The genome of the model beetle and pest Tribolium castaneum.</title>
        <authorList>
            <consortium name="Tribolium Genome Sequencing Consortium"/>
            <person name="Richards S."/>
            <person name="Gibbs R.A."/>
            <person name="Weinstock G.M."/>
            <person name="Brown S.J."/>
            <person name="Denell R."/>
            <person name="Beeman R.W."/>
            <person name="Gibbs R."/>
            <person name="Beeman R.W."/>
            <person name="Brown S.J."/>
            <person name="Bucher G."/>
            <person name="Friedrich M."/>
            <person name="Grimmelikhuijzen C.J."/>
            <person name="Klingler M."/>
            <person name="Lorenzen M."/>
            <person name="Richards S."/>
            <person name="Roth S."/>
            <person name="Schroder R."/>
            <person name="Tautz D."/>
            <person name="Zdobnov E.M."/>
            <person name="Muzny D."/>
            <person name="Gibbs R.A."/>
            <person name="Weinstock G.M."/>
            <person name="Attaway T."/>
            <person name="Bell S."/>
            <person name="Buhay C.J."/>
            <person name="Chandrabose M.N."/>
            <person name="Chavez D."/>
            <person name="Clerk-Blankenburg K.P."/>
            <person name="Cree A."/>
            <person name="Dao M."/>
            <person name="Davis C."/>
            <person name="Chacko J."/>
            <person name="Dinh H."/>
            <person name="Dugan-Rocha S."/>
            <person name="Fowler G."/>
            <person name="Garner T.T."/>
            <person name="Garnes J."/>
            <person name="Gnirke A."/>
            <person name="Hawes A."/>
            <person name="Hernandez J."/>
            <person name="Hines S."/>
            <person name="Holder M."/>
            <person name="Hume J."/>
            <person name="Jhangiani S.N."/>
            <person name="Joshi V."/>
            <person name="Khan Z.M."/>
            <person name="Jackson L."/>
            <person name="Kovar C."/>
            <person name="Kowis A."/>
            <person name="Lee S."/>
            <person name="Lewis L.R."/>
            <person name="Margolis J."/>
            <person name="Morgan M."/>
            <person name="Nazareth L.V."/>
            <person name="Nguyen N."/>
            <person name="Okwuonu G."/>
            <person name="Parker D."/>
            <person name="Richards S."/>
            <person name="Ruiz S.J."/>
            <person name="Santibanez J."/>
            <person name="Savard J."/>
            <person name="Scherer S.E."/>
            <person name="Schneider B."/>
            <person name="Sodergren E."/>
            <person name="Tautz D."/>
            <person name="Vattahil S."/>
            <person name="Villasana D."/>
            <person name="White C.S."/>
            <person name="Wright R."/>
            <person name="Park Y."/>
            <person name="Beeman R.W."/>
            <person name="Lord J."/>
            <person name="Oppert B."/>
            <person name="Lorenzen M."/>
            <person name="Brown S."/>
            <person name="Wang L."/>
            <person name="Savard J."/>
            <person name="Tautz D."/>
            <person name="Richards S."/>
            <person name="Weinstock G."/>
            <person name="Gibbs R.A."/>
            <person name="Liu Y."/>
            <person name="Worley K."/>
            <person name="Weinstock G."/>
            <person name="Elsik C.G."/>
            <person name="Reese J.T."/>
            <person name="Elhaik E."/>
            <person name="Landan G."/>
            <person name="Graur D."/>
            <person name="Arensburger P."/>
            <person name="Atkinson P."/>
            <person name="Beeman R.W."/>
            <person name="Beidler J."/>
            <person name="Brown S.J."/>
            <person name="Demuth J.P."/>
            <person name="Drury D.W."/>
            <person name="Du Y.Z."/>
            <person name="Fujiwara H."/>
            <person name="Lorenzen M."/>
            <person name="Maselli V."/>
            <person name="Osanai M."/>
            <person name="Park Y."/>
            <person name="Robertson H.M."/>
            <person name="Tu Z."/>
            <person name="Wang J.J."/>
            <person name="Wang S."/>
            <person name="Richards S."/>
            <person name="Song H."/>
            <person name="Zhang L."/>
            <person name="Sodergren E."/>
            <person name="Werner D."/>
            <person name="Stanke M."/>
            <person name="Morgenstern B."/>
            <person name="Solovyev V."/>
            <person name="Kosarev P."/>
            <person name="Brown G."/>
            <person name="Chen H.C."/>
            <person name="Ermolaeva O."/>
            <person name="Hlavina W."/>
            <person name="Kapustin Y."/>
            <person name="Kiryutin B."/>
            <person name="Kitts P."/>
            <person name="Maglott D."/>
            <person name="Pruitt K."/>
            <person name="Sapojnikov V."/>
            <person name="Souvorov A."/>
            <person name="Mackey A.J."/>
            <person name="Waterhouse R.M."/>
            <person name="Wyder S."/>
            <person name="Zdobnov E.M."/>
            <person name="Zdobnov E.M."/>
            <person name="Wyder S."/>
            <person name="Kriventseva E.V."/>
            <person name="Kadowaki T."/>
            <person name="Bork P."/>
            <person name="Aranda M."/>
            <person name="Bao R."/>
            <person name="Beermann A."/>
            <person name="Berns N."/>
            <person name="Bolognesi R."/>
            <person name="Bonneton F."/>
            <person name="Bopp D."/>
            <person name="Brown S.J."/>
            <person name="Bucher G."/>
            <person name="Butts T."/>
            <person name="Chaumot A."/>
            <person name="Denell R.E."/>
            <person name="Ferrier D.E."/>
            <person name="Friedrich M."/>
            <person name="Gordon C.M."/>
            <person name="Jindra M."/>
            <person name="Klingler M."/>
            <person name="Lan Q."/>
            <person name="Lattorff H.M."/>
            <person name="Laudet V."/>
            <person name="von Levetsow C."/>
            <person name="Liu Z."/>
            <person name="Lutz R."/>
            <person name="Lynch J.A."/>
            <person name="da Fonseca R.N."/>
            <person name="Posnien N."/>
            <person name="Reuter R."/>
            <person name="Roth S."/>
            <person name="Savard J."/>
            <person name="Schinko J.B."/>
            <person name="Schmitt C."/>
            <person name="Schoppmeier M."/>
            <person name="Schroder R."/>
            <person name="Shippy T.D."/>
            <person name="Simonnet F."/>
            <person name="Marques-Souza H."/>
            <person name="Tautz D."/>
            <person name="Tomoyasu Y."/>
            <person name="Trauner J."/>
            <person name="Van der Zee M."/>
            <person name="Vervoort M."/>
            <person name="Wittkopp N."/>
            <person name="Wimmer E.A."/>
            <person name="Yang X."/>
            <person name="Jones A.K."/>
            <person name="Sattelle D.B."/>
            <person name="Ebert P.R."/>
            <person name="Nelson D."/>
            <person name="Scott J.G."/>
            <person name="Beeman R.W."/>
            <person name="Muthukrishnan S."/>
            <person name="Kramer K.J."/>
            <person name="Arakane Y."/>
            <person name="Beeman R.W."/>
            <person name="Zhu Q."/>
            <person name="Hogenkamp D."/>
            <person name="Dixit R."/>
            <person name="Oppert B."/>
            <person name="Jiang H."/>
            <person name="Zou Z."/>
            <person name="Marshall J."/>
            <person name="Elpidina E."/>
            <person name="Vinokurov K."/>
            <person name="Oppert C."/>
            <person name="Zou Z."/>
            <person name="Evans J."/>
            <person name="Lu Z."/>
            <person name="Zhao P."/>
            <person name="Sumathipala N."/>
            <person name="Altincicek B."/>
            <person name="Vilcinskas A."/>
            <person name="Williams M."/>
            <person name="Hultmark D."/>
            <person name="Hetru C."/>
            <person name="Jiang H."/>
            <person name="Grimmelikhuijzen C.J."/>
            <person name="Hauser F."/>
            <person name="Cazzamali G."/>
            <person name="Williamson M."/>
            <person name="Park Y."/>
            <person name="Li B."/>
            <person name="Tanaka Y."/>
            <person name="Predel R."/>
            <person name="Neupert S."/>
            <person name="Schachtner J."/>
            <person name="Verleyen P."/>
            <person name="Raible F."/>
            <person name="Bork P."/>
            <person name="Friedrich M."/>
            <person name="Walden K.K."/>
            <person name="Robertson H.M."/>
            <person name="Angeli S."/>
            <person name="Foret S."/>
            <person name="Bucher G."/>
            <person name="Schuetz S."/>
            <person name="Maleszka R."/>
            <person name="Wimmer E.A."/>
            <person name="Beeman R.W."/>
            <person name="Lorenzen M."/>
            <person name="Tomoyasu Y."/>
            <person name="Miller S.C."/>
            <person name="Grossmann D."/>
            <person name="Bucher G."/>
        </authorList>
    </citation>
    <scope>NUCLEOTIDE SEQUENCE [LARGE SCALE GENOMIC DNA]</scope>
    <source>
        <strain evidence="2 3">Georgia GA2</strain>
    </source>
</reference>
<dbReference type="Proteomes" id="UP000007266">
    <property type="component" value="Linkage group 7"/>
</dbReference>
<keyword evidence="1" id="KW-1133">Transmembrane helix</keyword>
<protein>
    <submittedName>
        <fullName evidence="2">Uncharacterized protein</fullName>
    </submittedName>
</protein>
<name>A0A139WFN9_TRICA</name>
<proteinExistence type="predicted"/>
<keyword evidence="1" id="KW-0812">Transmembrane</keyword>
<dbReference type="AlphaFoldDB" id="A0A139WFN9"/>
<evidence type="ECO:0000313" key="3">
    <source>
        <dbReference type="Proteomes" id="UP000007266"/>
    </source>
</evidence>
<keyword evidence="3" id="KW-1185">Reference proteome</keyword>
<sequence>MSVSHLFLVFPIVTMHCFLFQFFEARILVYRSIVQ</sequence>